<reference evidence="1 2" key="1">
    <citation type="journal article" date="2021" name="Commun. Biol.">
        <title>Genomic insights into the host specific adaptation of the Pneumocystis genus.</title>
        <authorList>
            <person name="Cisse O.H."/>
            <person name="Ma L."/>
            <person name="Dekker J.P."/>
            <person name="Khil P.P."/>
            <person name="Youn J.-H."/>
            <person name="Brenchley J.M."/>
            <person name="Blair R."/>
            <person name="Pahar B."/>
            <person name="Chabe M."/>
            <person name="Van Rompay K.K.A."/>
            <person name="Keesler R."/>
            <person name="Sukura A."/>
            <person name="Hirsch V."/>
            <person name="Kutty G."/>
            <person name="Liu Y."/>
            <person name="Peng L."/>
            <person name="Chen J."/>
            <person name="Song J."/>
            <person name="Weissenbacher-Lang C."/>
            <person name="Xu J."/>
            <person name="Upham N.S."/>
            <person name="Stajich J.E."/>
            <person name="Cuomo C.A."/>
            <person name="Cushion M.T."/>
            <person name="Kovacs J.A."/>
        </authorList>
    </citation>
    <scope>NUCLEOTIDE SEQUENCE [LARGE SCALE GENOMIC DNA]</scope>
    <source>
        <strain evidence="1 2">RABM</strain>
    </source>
</reference>
<accession>A0ACB7CDV2</accession>
<gene>
    <name evidence="1" type="ORF">PORY_000585</name>
</gene>
<protein>
    <submittedName>
        <fullName evidence="1">Uncharacterized protein</fullName>
    </submittedName>
</protein>
<sequence length="399" mass="44065">MIKKKSFATKILPVSSESIKFCVNKSKKHNFNASSLVISSPDTLKALQQAVQILKEGSFPIAFPTETVYGLGADASNSKAVMSIFRTKNRPADNPLIVHISSLHQLQNIFHSDIKNTDIENLIPPIYTPLINRFWPGPLTIILPVKNSKISPIVVANKDTVAVRMPSNIIALAIIALFDMPIAAPSANISTRPSPTLASHVYSDLKGKIPIIIDGGPCDIGLESTVVDGLVDPPVILRPGSITKEHIMACGGKWENVIVYTQKNTNEALQTNLRAPGMKYKHYSPKAKVVLFESVSEKSIVNWVIQNIDVNVEKKTFIGIMRTMHWKKENLIDIYSKWRTLDCELGCTGREITKNIFSSLRDMDSQNVDIILVEGVQEQNEGLAIMNRIRCSASVIVLS</sequence>
<organism evidence="1 2">
    <name type="scientific">Pneumocystis oryctolagi</name>
    <dbReference type="NCBI Taxonomy" id="42067"/>
    <lineage>
        <taxon>Eukaryota</taxon>
        <taxon>Fungi</taxon>
        <taxon>Dikarya</taxon>
        <taxon>Ascomycota</taxon>
        <taxon>Taphrinomycotina</taxon>
        <taxon>Pneumocystomycetes</taxon>
        <taxon>Pneumocystaceae</taxon>
        <taxon>Pneumocystis</taxon>
    </lineage>
</organism>
<proteinExistence type="predicted"/>
<dbReference type="EMBL" id="JABTEG010000002">
    <property type="protein sequence ID" value="KAG4305675.1"/>
    <property type="molecule type" value="Genomic_DNA"/>
</dbReference>
<comment type="caution">
    <text evidence="1">The sequence shown here is derived from an EMBL/GenBank/DDBJ whole genome shotgun (WGS) entry which is preliminary data.</text>
</comment>
<keyword evidence="2" id="KW-1185">Reference proteome</keyword>
<evidence type="ECO:0000313" key="1">
    <source>
        <dbReference type="EMBL" id="KAG4305675.1"/>
    </source>
</evidence>
<dbReference type="Proteomes" id="UP000768646">
    <property type="component" value="Unassembled WGS sequence"/>
</dbReference>
<name>A0ACB7CDV2_9ASCO</name>
<evidence type="ECO:0000313" key="2">
    <source>
        <dbReference type="Proteomes" id="UP000768646"/>
    </source>
</evidence>